<proteinExistence type="predicted"/>
<comment type="caution">
    <text evidence="1">The sequence shown here is derived from an EMBL/GenBank/DDBJ whole genome shotgun (WGS) entry which is preliminary data.</text>
</comment>
<sequence>MDSQTKTMIPERTQILVIGGGPGGSYAATCLAREGFEVVLLEAAEFPRYHVGESMLASLRHFLRFIDLDEEFKDHGFTQKAYTDFISRDKENYSWNVIRSQADQLLFQHAGKCGARVFDGTKVLELGFLTSGDAVRPVSAKWENSKKLEKGEIHFEWLVDASGRQGVMSTKYLRNRKFNQSLKNIACWGYWSGTNVYSPETSRRGSPYFEALSDESGWAWFIPLHDGTTSVGIVMDQKISIAKKSQLPTGQNGLADHYRKELDQAPNVRKLVGEGVLQSGSAGSIMSASDYSYSATSYAGPNYRIIGDAAAFIDPYFSSGVHLALSSALSAAATICASIRGHCHESEASQWHTIRVGTSYTRFLFVVFSAYRQIRAQEKPVLTDIDEDNFDRAFNHFRPVIQGSADVNSGRIQGELKATLDFCSQAYSEPTSPEEREAVLSRVGDISTNDAAKFLSDKSPAAGPELDDKAKRVLGSILARKVMRTEDVEHLGHWVSDELLGYRLKLERNTLGLEKVEGSIA</sequence>
<reference evidence="1" key="1">
    <citation type="journal article" date="2021" name="New Phytol.">
        <title>Evolutionary innovations through gain and loss of genes in the ectomycorrhizal Boletales.</title>
        <authorList>
            <person name="Wu G."/>
            <person name="Miyauchi S."/>
            <person name="Morin E."/>
            <person name="Kuo A."/>
            <person name="Drula E."/>
            <person name="Varga T."/>
            <person name="Kohler A."/>
            <person name="Feng B."/>
            <person name="Cao Y."/>
            <person name="Lipzen A."/>
            <person name="Daum C."/>
            <person name="Hundley H."/>
            <person name="Pangilinan J."/>
            <person name="Johnson J."/>
            <person name="Barry K."/>
            <person name="LaButti K."/>
            <person name="Ng V."/>
            <person name="Ahrendt S."/>
            <person name="Min B."/>
            <person name="Choi I.G."/>
            <person name="Park H."/>
            <person name="Plett J.M."/>
            <person name="Magnuson J."/>
            <person name="Spatafora J.W."/>
            <person name="Nagy L.G."/>
            <person name="Henrissat B."/>
            <person name="Grigoriev I.V."/>
            <person name="Yang Z.L."/>
            <person name="Xu J."/>
            <person name="Martin F.M."/>
        </authorList>
    </citation>
    <scope>NUCLEOTIDE SEQUENCE</scope>
    <source>
        <strain evidence="1">ATCC 28755</strain>
    </source>
</reference>
<keyword evidence="2" id="KW-1185">Reference proteome</keyword>
<evidence type="ECO:0000313" key="1">
    <source>
        <dbReference type="EMBL" id="KAH7912479.1"/>
    </source>
</evidence>
<evidence type="ECO:0000313" key="2">
    <source>
        <dbReference type="Proteomes" id="UP000790377"/>
    </source>
</evidence>
<dbReference type="EMBL" id="MU267650">
    <property type="protein sequence ID" value="KAH7912479.1"/>
    <property type="molecule type" value="Genomic_DNA"/>
</dbReference>
<name>A0ACB8AGK6_9AGAM</name>
<organism evidence="1 2">
    <name type="scientific">Hygrophoropsis aurantiaca</name>
    <dbReference type="NCBI Taxonomy" id="72124"/>
    <lineage>
        <taxon>Eukaryota</taxon>
        <taxon>Fungi</taxon>
        <taxon>Dikarya</taxon>
        <taxon>Basidiomycota</taxon>
        <taxon>Agaricomycotina</taxon>
        <taxon>Agaricomycetes</taxon>
        <taxon>Agaricomycetidae</taxon>
        <taxon>Boletales</taxon>
        <taxon>Coniophorineae</taxon>
        <taxon>Hygrophoropsidaceae</taxon>
        <taxon>Hygrophoropsis</taxon>
    </lineage>
</organism>
<dbReference type="Proteomes" id="UP000790377">
    <property type="component" value="Unassembled WGS sequence"/>
</dbReference>
<gene>
    <name evidence="1" type="ORF">BJ138DRAFT_1112277</name>
</gene>
<accession>A0ACB8AGK6</accession>
<protein>
    <submittedName>
        <fullName evidence="1">FAD/NAD(P)-binding domain-containing protein</fullName>
    </submittedName>
</protein>